<evidence type="ECO:0000256" key="1">
    <source>
        <dbReference type="SAM" id="MobiDB-lite"/>
    </source>
</evidence>
<proteinExistence type="predicted"/>
<evidence type="ECO:0000313" key="4">
    <source>
        <dbReference type="Proteomes" id="UP000783287"/>
    </source>
</evidence>
<keyword evidence="2" id="KW-0812">Transmembrane</keyword>
<feature type="compositionally biased region" description="Low complexity" evidence="1">
    <location>
        <begin position="61"/>
        <end position="80"/>
    </location>
</feature>
<reference evidence="3" key="1">
    <citation type="submission" date="2020-04" db="EMBL/GenBank/DDBJ databases">
        <authorList>
            <person name="Zhang T."/>
        </authorList>
    </citation>
    <scope>NUCLEOTIDE SEQUENCE</scope>
    <source>
        <strain evidence="3">HKST-UBA14</strain>
    </source>
</reference>
<evidence type="ECO:0000256" key="2">
    <source>
        <dbReference type="SAM" id="Phobius"/>
    </source>
</evidence>
<comment type="caution">
    <text evidence="3">The sequence shown here is derived from an EMBL/GenBank/DDBJ whole genome shotgun (WGS) entry which is preliminary data.</text>
</comment>
<feature type="transmembrane region" description="Helical" evidence="2">
    <location>
        <begin position="34"/>
        <end position="54"/>
    </location>
</feature>
<name>A0A955RJF2_9BACT</name>
<dbReference type="Proteomes" id="UP000783287">
    <property type="component" value="Unassembled WGS sequence"/>
</dbReference>
<reference evidence="3" key="2">
    <citation type="journal article" date="2021" name="Microbiome">
        <title>Successional dynamics and alternative stable states in a saline activated sludge microbial community over 9 years.</title>
        <authorList>
            <person name="Wang Y."/>
            <person name="Ye J."/>
            <person name="Ju F."/>
            <person name="Liu L."/>
            <person name="Boyd J.A."/>
            <person name="Deng Y."/>
            <person name="Parks D.H."/>
            <person name="Jiang X."/>
            <person name="Yin X."/>
            <person name="Woodcroft B.J."/>
            <person name="Tyson G.W."/>
            <person name="Hugenholtz P."/>
            <person name="Polz M.F."/>
            <person name="Zhang T."/>
        </authorList>
    </citation>
    <scope>NUCLEOTIDE SEQUENCE</scope>
    <source>
        <strain evidence="3">HKST-UBA14</strain>
    </source>
</reference>
<accession>A0A955RJF2</accession>
<keyword evidence="2" id="KW-0472">Membrane</keyword>
<dbReference type="AlphaFoldDB" id="A0A955RJF2"/>
<keyword evidence="2" id="KW-1133">Transmembrane helix</keyword>
<gene>
    <name evidence="3" type="ORF">KC909_05225</name>
</gene>
<evidence type="ECO:0000313" key="3">
    <source>
        <dbReference type="EMBL" id="MCA9383743.1"/>
    </source>
</evidence>
<feature type="region of interest" description="Disordered" evidence="1">
    <location>
        <begin position="58"/>
        <end position="90"/>
    </location>
</feature>
<sequence>MAISPNAQLAGTPGANKDLPSISNYLKDPKVQKYVMFVSLALNALLFLGLLGSLGSGGGRSSNPTVAPTALPTPTDAVLPRDTIGPTETPNEEVKRLNECFDNCTDEQFLNTLEVELEKVTDVKGAYIRNMNANSQCYGIYMQSTSPNKQFETSFRPADCDNYTQKPRQIIIGNKAYIYSSNTDTWDSATVSELVRTRLIDTKDLVAEQQNITSEYEEINGKKIRTLTGTSRIVNDFNQVVNKEVVIKVNQEYEVIYYSDSESGLYTEEGSYFDYFIPNNISQP</sequence>
<protein>
    <submittedName>
        <fullName evidence="3">Uncharacterized protein</fullName>
    </submittedName>
</protein>
<organism evidence="3 4">
    <name type="scientific">Candidatus Dojkabacteria bacterium</name>
    <dbReference type="NCBI Taxonomy" id="2099670"/>
    <lineage>
        <taxon>Bacteria</taxon>
        <taxon>Candidatus Dojkabacteria</taxon>
    </lineage>
</organism>
<dbReference type="EMBL" id="JAGQLK010000125">
    <property type="protein sequence ID" value="MCA9383743.1"/>
    <property type="molecule type" value="Genomic_DNA"/>
</dbReference>